<feature type="domain" description="Beta-ketoacyl-[acyl-carrier-protein] synthase III N-terminal" evidence="4">
    <location>
        <begin position="114"/>
        <end position="193"/>
    </location>
</feature>
<evidence type="ECO:0000313" key="6">
    <source>
        <dbReference type="Proteomes" id="UP000199180"/>
    </source>
</evidence>
<accession>A0A1I0H8X7</accession>
<dbReference type="Gene3D" id="3.40.47.10">
    <property type="match status" value="1"/>
</dbReference>
<evidence type="ECO:0000256" key="1">
    <source>
        <dbReference type="ARBA" id="ARBA00022679"/>
    </source>
</evidence>
<dbReference type="GO" id="GO:0044550">
    <property type="term" value="P:secondary metabolite biosynthetic process"/>
    <property type="evidence" value="ECO:0007669"/>
    <property type="project" value="TreeGrafter"/>
</dbReference>
<name>A0A1I0H8X7_9RHOB</name>
<dbReference type="OrthoDB" id="4336181at2"/>
<keyword evidence="6" id="KW-1185">Reference proteome</keyword>
<evidence type="ECO:0000259" key="4">
    <source>
        <dbReference type="Pfam" id="PF08545"/>
    </source>
</evidence>
<dbReference type="Pfam" id="PF08541">
    <property type="entry name" value="ACP_syn_III_C"/>
    <property type="match status" value="1"/>
</dbReference>
<evidence type="ECO:0000259" key="3">
    <source>
        <dbReference type="Pfam" id="PF08541"/>
    </source>
</evidence>
<dbReference type="EMBL" id="FOHO01000010">
    <property type="protein sequence ID" value="SET80121.1"/>
    <property type="molecule type" value="Genomic_DNA"/>
</dbReference>
<dbReference type="RefSeq" id="WP_090736046.1">
    <property type="nucleotide sequence ID" value="NZ_FOHO01000010.1"/>
</dbReference>
<dbReference type="GO" id="GO:0006633">
    <property type="term" value="P:fatty acid biosynthetic process"/>
    <property type="evidence" value="ECO:0007669"/>
    <property type="project" value="InterPro"/>
</dbReference>
<dbReference type="CDD" id="cd00830">
    <property type="entry name" value="KAS_III"/>
    <property type="match status" value="1"/>
</dbReference>
<proteinExistence type="predicted"/>
<evidence type="ECO:0000256" key="2">
    <source>
        <dbReference type="ARBA" id="ARBA00023315"/>
    </source>
</evidence>
<keyword evidence="2" id="KW-0012">Acyltransferase</keyword>
<dbReference type="InterPro" id="IPR013751">
    <property type="entry name" value="ACP_syn_III_N"/>
</dbReference>
<organism evidence="5 6">
    <name type="scientific">Paracoccus homiensis</name>
    <dbReference type="NCBI Taxonomy" id="364199"/>
    <lineage>
        <taxon>Bacteria</taxon>
        <taxon>Pseudomonadati</taxon>
        <taxon>Pseudomonadota</taxon>
        <taxon>Alphaproteobacteria</taxon>
        <taxon>Rhodobacterales</taxon>
        <taxon>Paracoccaceae</taxon>
        <taxon>Paracoccus</taxon>
    </lineage>
</organism>
<dbReference type="InterPro" id="IPR013747">
    <property type="entry name" value="ACP_syn_III_C"/>
</dbReference>
<dbReference type="Pfam" id="PF08545">
    <property type="entry name" value="ACP_syn_III"/>
    <property type="match status" value="1"/>
</dbReference>
<dbReference type="PANTHER" id="PTHR34069">
    <property type="entry name" value="3-OXOACYL-[ACYL-CARRIER-PROTEIN] SYNTHASE 3"/>
    <property type="match status" value="1"/>
</dbReference>
<dbReference type="GO" id="GO:0004315">
    <property type="term" value="F:3-oxoacyl-[acyl-carrier-protein] synthase activity"/>
    <property type="evidence" value="ECO:0007669"/>
    <property type="project" value="InterPro"/>
</dbReference>
<dbReference type="Proteomes" id="UP000199180">
    <property type="component" value="Unassembled WGS sequence"/>
</dbReference>
<dbReference type="PANTHER" id="PTHR34069:SF2">
    <property type="entry name" value="BETA-KETOACYL-[ACYL-CARRIER-PROTEIN] SYNTHASE III"/>
    <property type="match status" value="1"/>
</dbReference>
<sequence>MDQTGAFLPVRIAGIAHHLPGSPIASDQLDRAHGLPAGTLQGQTGVATRHYATDEDQIDMAAVVAERALTAAGLSAADIGLVISACGIGYQALPSTAPLIARRLGLADGSFAAFDVNTTCISFMTAFDLAAHLLGAGRARHALIVSSEVATRGLPWDSDPAVAALFGDGAAAAVLSADDSGDHGICAAAMEAYPSGWEACQIEAGGTRHDLRDHPGNIRDLASFRMDGKRLFALTLRHFPAFITRLLNRAGWNPDDIDLVVPHQASPHALRHLARRTILPPDRIADHAGQIGNMIAASVPTVLSKSIAEGRIGPGSRVLMLGTSAGVGFGGLAVRI</sequence>
<gene>
    <name evidence="5" type="ORF">SAMN04489858_11077</name>
</gene>
<dbReference type="InterPro" id="IPR016039">
    <property type="entry name" value="Thiolase-like"/>
</dbReference>
<keyword evidence="1" id="KW-0808">Transferase</keyword>
<evidence type="ECO:0000313" key="5">
    <source>
        <dbReference type="EMBL" id="SET80121.1"/>
    </source>
</evidence>
<protein>
    <submittedName>
        <fullName evidence="5">3-oxoacyl-[acyl-carrier-protein] synthase-3</fullName>
    </submittedName>
</protein>
<feature type="domain" description="Beta-ketoacyl-[acyl-carrier-protein] synthase III C-terminal" evidence="3">
    <location>
        <begin position="247"/>
        <end position="336"/>
    </location>
</feature>
<dbReference type="STRING" id="364199.SAMN04489858_11077"/>
<dbReference type="AlphaFoldDB" id="A0A1I0H8X7"/>
<reference evidence="5 6" key="1">
    <citation type="submission" date="2016-10" db="EMBL/GenBank/DDBJ databases">
        <authorList>
            <person name="de Groot N.N."/>
        </authorList>
    </citation>
    <scope>NUCLEOTIDE SEQUENCE [LARGE SCALE GENOMIC DNA]</scope>
    <source>
        <strain evidence="5 6">DSM 17862</strain>
    </source>
</reference>
<dbReference type="SUPFAM" id="SSF53901">
    <property type="entry name" value="Thiolase-like"/>
    <property type="match status" value="1"/>
</dbReference>